<dbReference type="AlphaFoldDB" id="W2SYT9"/>
<keyword evidence="1" id="KW-0472">Membrane</keyword>
<evidence type="ECO:0000256" key="1">
    <source>
        <dbReference type="SAM" id="Phobius"/>
    </source>
</evidence>
<dbReference type="EMBL" id="KI660413">
    <property type="protein sequence ID" value="ETN73802.1"/>
    <property type="molecule type" value="Genomic_DNA"/>
</dbReference>
<keyword evidence="1" id="KW-0812">Transmembrane</keyword>
<keyword evidence="3" id="KW-1185">Reference proteome</keyword>
<evidence type="ECO:0000313" key="3">
    <source>
        <dbReference type="Proteomes" id="UP000053676"/>
    </source>
</evidence>
<gene>
    <name evidence="2" type="ORF">NECAME_13406</name>
</gene>
<evidence type="ECO:0000313" key="2">
    <source>
        <dbReference type="EMBL" id="ETN73802.1"/>
    </source>
</evidence>
<sequence>MKFNESTKACELLNEVNSSGSTFFCGIIVPVIVLVPMFPALRRGCGAVLLEGDHGWSDRYCGTK</sequence>
<protein>
    <submittedName>
        <fullName evidence="2">Uncharacterized protein</fullName>
    </submittedName>
</protein>
<organism evidence="2 3">
    <name type="scientific">Necator americanus</name>
    <name type="common">Human hookworm</name>
    <dbReference type="NCBI Taxonomy" id="51031"/>
    <lineage>
        <taxon>Eukaryota</taxon>
        <taxon>Metazoa</taxon>
        <taxon>Ecdysozoa</taxon>
        <taxon>Nematoda</taxon>
        <taxon>Chromadorea</taxon>
        <taxon>Rhabditida</taxon>
        <taxon>Rhabditina</taxon>
        <taxon>Rhabditomorpha</taxon>
        <taxon>Strongyloidea</taxon>
        <taxon>Ancylostomatidae</taxon>
        <taxon>Bunostominae</taxon>
        <taxon>Necator</taxon>
    </lineage>
</organism>
<feature type="transmembrane region" description="Helical" evidence="1">
    <location>
        <begin position="20"/>
        <end position="41"/>
    </location>
</feature>
<accession>W2SYT9</accession>
<reference evidence="3" key="1">
    <citation type="journal article" date="2014" name="Nat. Genet.">
        <title>Genome of the human hookworm Necator americanus.</title>
        <authorList>
            <person name="Tang Y.T."/>
            <person name="Gao X."/>
            <person name="Rosa B.A."/>
            <person name="Abubucker S."/>
            <person name="Hallsworth-Pepin K."/>
            <person name="Martin J."/>
            <person name="Tyagi R."/>
            <person name="Heizer E."/>
            <person name="Zhang X."/>
            <person name="Bhonagiri-Palsikar V."/>
            <person name="Minx P."/>
            <person name="Warren W.C."/>
            <person name="Wang Q."/>
            <person name="Zhan B."/>
            <person name="Hotez P.J."/>
            <person name="Sternberg P.W."/>
            <person name="Dougall A."/>
            <person name="Gaze S.T."/>
            <person name="Mulvenna J."/>
            <person name="Sotillo J."/>
            <person name="Ranganathan S."/>
            <person name="Rabelo E.M."/>
            <person name="Wilson R.K."/>
            <person name="Felgner P.L."/>
            <person name="Bethony J."/>
            <person name="Hawdon J.M."/>
            <person name="Gasser R.B."/>
            <person name="Loukas A."/>
            <person name="Mitreva M."/>
        </authorList>
    </citation>
    <scope>NUCLEOTIDE SEQUENCE [LARGE SCALE GENOMIC DNA]</scope>
</reference>
<dbReference type="Proteomes" id="UP000053676">
    <property type="component" value="Unassembled WGS sequence"/>
</dbReference>
<proteinExistence type="predicted"/>
<name>W2SYT9_NECAM</name>
<dbReference type="KEGG" id="nai:NECAME_13406"/>
<keyword evidence="1" id="KW-1133">Transmembrane helix</keyword>